<keyword evidence="2" id="KW-0805">Transcription regulation</keyword>
<dbReference type="Proteomes" id="UP000237662">
    <property type="component" value="Unassembled WGS sequence"/>
</dbReference>
<keyword evidence="3" id="KW-0238">DNA-binding</keyword>
<evidence type="ECO:0000256" key="1">
    <source>
        <dbReference type="ARBA" id="ARBA00011046"/>
    </source>
</evidence>
<evidence type="ECO:0000256" key="2">
    <source>
        <dbReference type="ARBA" id="ARBA00023015"/>
    </source>
</evidence>
<evidence type="ECO:0000313" key="5">
    <source>
        <dbReference type="EMBL" id="PPK87285.1"/>
    </source>
</evidence>
<accession>A0A2S6I717</accession>
<reference evidence="5 6" key="1">
    <citation type="submission" date="2018-02" db="EMBL/GenBank/DDBJ databases">
        <title>Genomic Encyclopedia of Archaeal and Bacterial Type Strains, Phase II (KMG-II): from individual species to whole genera.</title>
        <authorList>
            <person name="Goeker M."/>
        </authorList>
    </citation>
    <scope>NUCLEOTIDE SEQUENCE [LARGE SCALE GENOMIC DNA]</scope>
    <source>
        <strain evidence="5 6">DSM 29526</strain>
    </source>
</reference>
<dbReference type="PIRSF" id="PIRSF019455">
    <property type="entry name" value="CopR_AtkY"/>
    <property type="match status" value="1"/>
</dbReference>
<name>A0A2S6I717_9BACT</name>
<keyword evidence="4" id="KW-0804">Transcription</keyword>
<dbReference type="InterPro" id="IPR036388">
    <property type="entry name" value="WH-like_DNA-bd_sf"/>
</dbReference>
<dbReference type="OrthoDB" id="1098508at2"/>
<gene>
    <name evidence="5" type="ORF">CLV84_0223</name>
</gene>
<proteinExistence type="inferred from homology"/>
<dbReference type="InterPro" id="IPR005650">
    <property type="entry name" value="BlaI_family"/>
</dbReference>
<protein>
    <submittedName>
        <fullName evidence="5">Putative transcriptional regulator</fullName>
    </submittedName>
</protein>
<dbReference type="RefSeq" id="WP_104417900.1">
    <property type="nucleotide sequence ID" value="NZ_PTJC01000005.1"/>
</dbReference>
<comment type="similarity">
    <text evidence="1">Belongs to the BlaI transcriptional regulatory family.</text>
</comment>
<sequence>MQKLAKREAQLMQVLWRLKRAFVKEIIEELPDPKPHYNTVSTMVKILEEKGFVAHEKLGNAYRFYPVVEEAEYQKKAVDDVVRRYFDNSPMKLVNYFAKEQQIDAAELERLVQLIKDQDPRP</sequence>
<dbReference type="Gene3D" id="1.10.10.10">
    <property type="entry name" value="Winged helix-like DNA-binding domain superfamily/Winged helix DNA-binding domain"/>
    <property type="match status" value="1"/>
</dbReference>
<organism evidence="5 6">
    <name type="scientific">Neolewinella xylanilytica</name>
    <dbReference type="NCBI Taxonomy" id="1514080"/>
    <lineage>
        <taxon>Bacteria</taxon>
        <taxon>Pseudomonadati</taxon>
        <taxon>Bacteroidota</taxon>
        <taxon>Saprospiria</taxon>
        <taxon>Saprospirales</taxon>
        <taxon>Lewinellaceae</taxon>
        <taxon>Neolewinella</taxon>
    </lineage>
</organism>
<dbReference type="AlphaFoldDB" id="A0A2S6I717"/>
<comment type="caution">
    <text evidence="5">The sequence shown here is derived from an EMBL/GenBank/DDBJ whole genome shotgun (WGS) entry which is preliminary data.</text>
</comment>
<evidence type="ECO:0000256" key="4">
    <source>
        <dbReference type="ARBA" id="ARBA00023163"/>
    </source>
</evidence>
<dbReference type="GO" id="GO:0045892">
    <property type="term" value="P:negative regulation of DNA-templated transcription"/>
    <property type="evidence" value="ECO:0007669"/>
    <property type="project" value="InterPro"/>
</dbReference>
<dbReference type="InterPro" id="IPR036390">
    <property type="entry name" value="WH_DNA-bd_sf"/>
</dbReference>
<evidence type="ECO:0000313" key="6">
    <source>
        <dbReference type="Proteomes" id="UP000237662"/>
    </source>
</evidence>
<evidence type="ECO:0000256" key="3">
    <source>
        <dbReference type="ARBA" id="ARBA00023125"/>
    </source>
</evidence>
<dbReference type="GO" id="GO:0003677">
    <property type="term" value="F:DNA binding"/>
    <property type="evidence" value="ECO:0007669"/>
    <property type="project" value="UniProtKB-KW"/>
</dbReference>
<dbReference type="Gene3D" id="1.10.4040.10">
    <property type="entry name" value="Penicillinase repressor domain"/>
    <property type="match status" value="1"/>
</dbReference>
<keyword evidence="6" id="KW-1185">Reference proteome</keyword>
<dbReference type="EMBL" id="PTJC01000005">
    <property type="protein sequence ID" value="PPK87285.1"/>
    <property type="molecule type" value="Genomic_DNA"/>
</dbReference>
<dbReference type="SUPFAM" id="SSF46785">
    <property type="entry name" value="Winged helix' DNA-binding domain"/>
    <property type="match status" value="1"/>
</dbReference>
<dbReference type="Pfam" id="PF03965">
    <property type="entry name" value="Penicillinase_R"/>
    <property type="match status" value="1"/>
</dbReference>